<feature type="transmembrane region" description="Helical" evidence="7">
    <location>
        <begin position="346"/>
        <end position="369"/>
    </location>
</feature>
<dbReference type="SUPFAM" id="SSF103473">
    <property type="entry name" value="MFS general substrate transporter"/>
    <property type="match status" value="1"/>
</dbReference>
<evidence type="ECO:0000256" key="3">
    <source>
        <dbReference type="ARBA" id="ARBA00022475"/>
    </source>
</evidence>
<feature type="transmembrane region" description="Helical" evidence="7">
    <location>
        <begin position="105"/>
        <end position="126"/>
    </location>
</feature>
<keyword evidence="10" id="KW-1185">Reference proteome</keyword>
<dbReference type="PANTHER" id="PTHR23517">
    <property type="entry name" value="RESISTANCE PROTEIN MDTM, PUTATIVE-RELATED-RELATED"/>
    <property type="match status" value="1"/>
</dbReference>
<evidence type="ECO:0000313" key="9">
    <source>
        <dbReference type="EMBL" id="RMI47855.1"/>
    </source>
</evidence>
<feature type="transmembrane region" description="Helical" evidence="7">
    <location>
        <begin position="49"/>
        <end position="67"/>
    </location>
</feature>
<feature type="transmembrane region" description="Helical" evidence="7">
    <location>
        <begin position="288"/>
        <end position="306"/>
    </location>
</feature>
<keyword evidence="3" id="KW-1003">Cell membrane</keyword>
<dbReference type="GO" id="GO:0022857">
    <property type="term" value="F:transmembrane transporter activity"/>
    <property type="evidence" value="ECO:0007669"/>
    <property type="project" value="InterPro"/>
</dbReference>
<keyword evidence="4 7" id="KW-0812">Transmembrane</keyword>
<sequence length="423" mass="43276">MPEIAPSRTAASAWRPVAAAMFCCGWAGNQFTPLLVMYRRLGGYSPLTVDAMLGAYVLGLVPGLLVGGPASDRYGRRPLMLAGTALSAIACAVLAAGPLGVGPIFLGRMLTGVAVGVAMAVGTSWVKELSGAPFDPDASPGAGARRASLALTAGFGMGAGVAGLLAQWAPWPMVLPYLPPIVLSLAVLMLLPKVPQLSPGRIEGPLWRDLRVPAAGHRRFVKVVLPTAPWVFGAAGIAYAITPQLEADRMGTWQLVYATALTVLTLGTGVAVQPIAKRLDSLSTARGAMASLGLVGLGALMAALNAGPRSPWAGLAVAVVLGAGYSIGLVNGLLEIQRIATGRDLAGLTGVFYALAYTGFLLPATLALLSSTVSYTVLLLLVTAVVLACLAVVATNSRRHLPKAAFAGAPQGTRAMDRADAQA</sequence>
<dbReference type="PROSITE" id="PS50850">
    <property type="entry name" value="MFS"/>
    <property type="match status" value="1"/>
</dbReference>
<comment type="subcellular location">
    <subcellularLocation>
        <location evidence="1">Cell membrane</location>
        <topology evidence="1">Multi-pass membrane protein</topology>
    </subcellularLocation>
</comment>
<feature type="domain" description="Major facilitator superfamily (MFS) profile" evidence="8">
    <location>
        <begin position="1"/>
        <end position="423"/>
    </location>
</feature>
<dbReference type="InterPro" id="IPR011701">
    <property type="entry name" value="MFS"/>
</dbReference>
<dbReference type="InterPro" id="IPR036259">
    <property type="entry name" value="MFS_trans_sf"/>
</dbReference>
<keyword evidence="2" id="KW-0813">Transport</keyword>
<feature type="transmembrane region" description="Helical" evidence="7">
    <location>
        <begin position="12"/>
        <end position="29"/>
    </location>
</feature>
<dbReference type="OrthoDB" id="5242249at2"/>
<dbReference type="AlphaFoldDB" id="A0A3M2MGR7"/>
<dbReference type="Pfam" id="PF07690">
    <property type="entry name" value="MFS_1"/>
    <property type="match status" value="1"/>
</dbReference>
<feature type="transmembrane region" description="Helical" evidence="7">
    <location>
        <begin position="147"/>
        <end position="168"/>
    </location>
</feature>
<evidence type="ECO:0000313" key="10">
    <source>
        <dbReference type="Proteomes" id="UP000282674"/>
    </source>
</evidence>
<dbReference type="RefSeq" id="WP_122192298.1">
    <property type="nucleotide sequence ID" value="NZ_JBHSKC010000024.1"/>
</dbReference>
<dbReference type="PROSITE" id="PS00216">
    <property type="entry name" value="SUGAR_TRANSPORT_1"/>
    <property type="match status" value="1"/>
</dbReference>
<accession>A0A3M2MGR7</accession>
<dbReference type="InterPro" id="IPR050171">
    <property type="entry name" value="MFS_Transporters"/>
</dbReference>
<evidence type="ECO:0000256" key="5">
    <source>
        <dbReference type="ARBA" id="ARBA00022989"/>
    </source>
</evidence>
<feature type="transmembrane region" description="Helical" evidence="7">
    <location>
        <begin position="253"/>
        <end position="276"/>
    </location>
</feature>
<dbReference type="EMBL" id="RFFG01000001">
    <property type="protein sequence ID" value="RMI47855.1"/>
    <property type="molecule type" value="Genomic_DNA"/>
</dbReference>
<evidence type="ECO:0000256" key="4">
    <source>
        <dbReference type="ARBA" id="ARBA00022692"/>
    </source>
</evidence>
<keyword evidence="5 7" id="KW-1133">Transmembrane helix</keyword>
<evidence type="ECO:0000256" key="1">
    <source>
        <dbReference type="ARBA" id="ARBA00004651"/>
    </source>
</evidence>
<reference evidence="9 10" key="1">
    <citation type="submission" date="2018-10" db="EMBL/GenBank/DDBJ databases">
        <title>Isolation from soil.</title>
        <authorList>
            <person name="Hu J."/>
        </authorList>
    </citation>
    <scope>NUCLEOTIDE SEQUENCE [LARGE SCALE GENOMIC DNA]</scope>
    <source>
        <strain evidence="9 10">NEAU-Ht49</strain>
    </source>
</reference>
<dbReference type="PANTHER" id="PTHR23517:SF3">
    <property type="entry name" value="INTEGRAL MEMBRANE TRANSPORT PROTEIN"/>
    <property type="match status" value="1"/>
</dbReference>
<dbReference type="Gene3D" id="1.20.1250.20">
    <property type="entry name" value="MFS general substrate transporter like domains"/>
    <property type="match status" value="1"/>
</dbReference>
<dbReference type="InterPro" id="IPR020846">
    <property type="entry name" value="MFS_dom"/>
</dbReference>
<feature type="transmembrane region" description="Helical" evidence="7">
    <location>
        <begin position="312"/>
        <end position="334"/>
    </location>
</feature>
<keyword evidence="6 7" id="KW-0472">Membrane</keyword>
<comment type="caution">
    <text evidence="9">The sequence shown here is derived from an EMBL/GenBank/DDBJ whole genome shotgun (WGS) entry which is preliminary data.</text>
</comment>
<feature type="transmembrane region" description="Helical" evidence="7">
    <location>
        <begin position="79"/>
        <end position="99"/>
    </location>
</feature>
<evidence type="ECO:0000259" key="8">
    <source>
        <dbReference type="PROSITE" id="PS50850"/>
    </source>
</evidence>
<dbReference type="InterPro" id="IPR005829">
    <property type="entry name" value="Sugar_transporter_CS"/>
</dbReference>
<feature type="transmembrane region" description="Helical" evidence="7">
    <location>
        <begin position="375"/>
        <end position="394"/>
    </location>
</feature>
<name>A0A3M2MGR7_9ACTN</name>
<evidence type="ECO:0000256" key="6">
    <source>
        <dbReference type="ARBA" id="ARBA00023136"/>
    </source>
</evidence>
<dbReference type="Proteomes" id="UP000282674">
    <property type="component" value="Unassembled WGS sequence"/>
</dbReference>
<proteinExistence type="predicted"/>
<gene>
    <name evidence="9" type="ORF">EBO15_00765</name>
</gene>
<dbReference type="GO" id="GO:0005886">
    <property type="term" value="C:plasma membrane"/>
    <property type="evidence" value="ECO:0007669"/>
    <property type="project" value="UniProtKB-SubCell"/>
</dbReference>
<feature type="transmembrane region" description="Helical" evidence="7">
    <location>
        <begin position="174"/>
        <end position="191"/>
    </location>
</feature>
<evidence type="ECO:0000256" key="7">
    <source>
        <dbReference type="SAM" id="Phobius"/>
    </source>
</evidence>
<feature type="transmembrane region" description="Helical" evidence="7">
    <location>
        <begin position="220"/>
        <end position="241"/>
    </location>
</feature>
<evidence type="ECO:0000256" key="2">
    <source>
        <dbReference type="ARBA" id="ARBA00022448"/>
    </source>
</evidence>
<organism evidence="9 10">
    <name type="scientific">Actinomadura harenae</name>
    <dbReference type="NCBI Taxonomy" id="2483351"/>
    <lineage>
        <taxon>Bacteria</taxon>
        <taxon>Bacillati</taxon>
        <taxon>Actinomycetota</taxon>
        <taxon>Actinomycetes</taxon>
        <taxon>Streptosporangiales</taxon>
        <taxon>Thermomonosporaceae</taxon>
        <taxon>Actinomadura</taxon>
    </lineage>
</organism>
<protein>
    <submittedName>
        <fullName evidence="9">MFS transporter</fullName>
    </submittedName>
</protein>